<dbReference type="Proteomes" id="UP001232113">
    <property type="component" value="Unassembled WGS sequence"/>
</dbReference>
<feature type="non-terminal residue" evidence="3">
    <location>
        <position position="1"/>
    </location>
</feature>
<dbReference type="AlphaFoldDB" id="A0AAW6XUL8"/>
<name>A0AAW6XUL8_9LACO</name>
<dbReference type="InterPro" id="IPR004474">
    <property type="entry name" value="LytR_CpsA_psr"/>
</dbReference>
<gene>
    <name evidence="3" type="ORF">QP354_10925</name>
</gene>
<dbReference type="InterPro" id="IPR050922">
    <property type="entry name" value="LytR/CpsA/Psr_CW_biosynth"/>
</dbReference>
<comment type="caution">
    <text evidence="3">The sequence shown here is derived from an EMBL/GenBank/DDBJ whole genome shotgun (WGS) entry which is preliminary data.</text>
</comment>
<dbReference type="EMBL" id="JASOLY010000131">
    <property type="protein sequence ID" value="MDK6869526.1"/>
    <property type="molecule type" value="Genomic_DNA"/>
</dbReference>
<proteinExistence type="inferred from homology"/>
<dbReference type="PANTHER" id="PTHR33392:SF6">
    <property type="entry name" value="POLYISOPRENYL-TEICHOIC ACID--PEPTIDOGLYCAN TEICHOIC ACID TRANSFERASE TAGU"/>
    <property type="match status" value="1"/>
</dbReference>
<organism evidence="3 4">
    <name type="scientific">Lactobacillus paragasseri</name>
    <dbReference type="NCBI Taxonomy" id="2107999"/>
    <lineage>
        <taxon>Bacteria</taxon>
        <taxon>Bacillati</taxon>
        <taxon>Bacillota</taxon>
        <taxon>Bacilli</taxon>
        <taxon>Lactobacillales</taxon>
        <taxon>Lactobacillaceae</taxon>
        <taxon>Lactobacillus</taxon>
    </lineage>
</organism>
<sequence>IHIDHYAEIDFGGFAGVVDAVGGIEMCPEEAIDDPLAGLNIQAGCQKFDGASALGYVRTRATAQGDLDRVERQREFMSALMGR</sequence>
<dbReference type="PANTHER" id="PTHR33392">
    <property type="entry name" value="POLYISOPRENYL-TEICHOIC ACID--PEPTIDOGLYCAN TEICHOIC ACID TRANSFERASE TAGU"/>
    <property type="match status" value="1"/>
</dbReference>
<dbReference type="NCBIfam" id="TIGR00350">
    <property type="entry name" value="lytR_cpsA_psr"/>
    <property type="match status" value="1"/>
</dbReference>
<comment type="similarity">
    <text evidence="1">Belongs to the LytR/CpsA/Psr (LCP) family.</text>
</comment>
<evidence type="ECO:0000256" key="1">
    <source>
        <dbReference type="ARBA" id="ARBA00006068"/>
    </source>
</evidence>
<dbReference type="Gene3D" id="3.40.630.190">
    <property type="entry name" value="LCP protein"/>
    <property type="match status" value="1"/>
</dbReference>
<reference evidence="3" key="1">
    <citation type="submission" date="2023-05" db="EMBL/GenBank/DDBJ databases">
        <title>Cataloging the Phylogenetic Diversity of Human Bladder Bacteria.</title>
        <authorList>
            <person name="Du J."/>
        </authorList>
    </citation>
    <scope>NUCLEOTIDE SEQUENCE</scope>
    <source>
        <strain evidence="3">UMB6975B</strain>
    </source>
</reference>
<evidence type="ECO:0000313" key="3">
    <source>
        <dbReference type="EMBL" id="MDK6869526.1"/>
    </source>
</evidence>
<accession>A0AAW6XUL8</accession>
<evidence type="ECO:0000259" key="2">
    <source>
        <dbReference type="Pfam" id="PF03816"/>
    </source>
</evidence>
<protein>
    <submittedName>
        <fullName evidence="3">LCP family protein</fullName>
    </submittedName>
</protein>
<evidence type="ECO:0000313" key="4">
    <source>
        <dbReference type="Proteomes" id="UP001232113"/>
    </source>
</evidence>
<feature type="domain" description="Cell envelope-related transcriptional attenuator" evidence="2">
    <location>
        <begin position="1"/>
        <end position="82"/>
    </location>
</feature>
<feature type="non-terminal residue" evidence="3">
    <location>
        <position position="83"/>
    </location>
</feature>
<dbReference type="Pfam" id="PF03816">
    <property type="entry name" value="LytR_cpsA_psr"/>
    <property type="match status" value="1"/>
</dbReference>